<dbReference type="SUPFAM" id="SSF90209">
    <property type="entry name" value="Ran binding protein zinc finger-like"/>
    <property type="match status" value="1"/>
</dbReference>
<evidence type="ECO:0000259" key="6">
    <source>
        <dbReference type="PROSITE" id="PS50199"/>
    </source>
</evidence>
<sequence>MASDLIMRGKDRLQEISMKLEQSHLVYLQTDDSPLKLQQRHKLEGFIKEYLCLVPNENKYVFQETADILHRSAATLQDFSGYRAATAWSAISLYAANLLAQPWRKEYRTLRMYSGYYKHEVEANLIGAELMFEQMGYKHTGLGVLTLEGPIDPDKVSSVSRDAIVAFVECQILKQIWESVSQNCSNSWLEVLEFRENHVGTPEQAIRALNYRFLEKIHQSRTKSDSYKDYHYPQPSCIDEASPSIPYHIMPSYNLMPVCQSEYRYIEDTNTVPGSYRYYQPMDHGFTNRCGYGCLPHCNKYLSSVNPYYTPGYARVPTDRLIELDMPVTVANYDKLHNRKTSHRIPDLDEMDSYRRQSNDGDSRDCDYGKRIGKSEKNNYDSWDFVYKNLESLGYSKDLGEREDILHKRECDSRSSKQKMYKQIDNDEKYSAYRYEKKRSGKSDETDGSSMTNGRYHHHHHHDTLPLKKKSSSFDLMDSNRYRDASSEGHKEKRHGSQTLPMQRSHRSSDQIVKIADSLQDVELANTRKEDVRAEDERSKWNCAACTYLNSSSKEICEMCGKSRHKGNEDKPLASGGKECPRCTLVNEKNVSVCEACGINLKDSPTYI</sequence>
<keyword evidence="1" id="KW-0479">Metal-binding</keyword>
<dbReference type="Gene3D" id="1.20.58.2190">
    <property type="match status" value="1"/>
</dbReference>
<evidence type="ECO:0000313" key="10">
    <source>
        <dbReference type="RefSeq" id="XP_026671862.1"/>
    </source>
</evidence>
<dbReference type="RefSeq" id="XP_017884638.1">
    <property type="nucleotide sequence ID" value="XM_018029149.2"/>
</dbReference>
<evidence type="ECO:0000313" key="8">
    <source>
        <dbReference type="RefSeq" id="XP_017884638.1"/>
    </source>
</evidence>
<dbReference type="RefSeq" id="XP_026671861.1">
    <property type="nucleotide sequence ID" value="XM_026816060.1"/>
</dbReference>
<feature type="region of interest" description="Disordered" evidence="5">
    <location>
        <begin position="347"/>
        <end position="371"/>
    </location>
</feature>
<dbReference type="PANTHER" id="PTHR15326">
    <property type="entry name" value="SPERMATOGENESIS-ASSOCIATED PROTEIN 2/TAMOZHENNIC"/>
    <property type="match status" value="1"/>
</dbReference>
<feature type="compositionally biased region" description="Basic and acidic residues" evidence="5">
    <location>
        <begin position="478"/>
        <end position="491"/>
    </location>
</feature>
<evidence type="ECO:0000256" key="1">
    <source>
        <dbReference type="ARBA" id="ARBA00022723"/>
    </source>
</evidence>
<evidence type="ECO:0000313" key="7">
    <source>
        <dbReference type="Proteomes" id="UP000694925"/>
    </source>
</evidence>
<gene>
    <name evidence="8 9 10 11" type="primary">LOC108627737</name>
</gene>
<dbReference type="SMART" id="SM00547">
    <property type="entry name" value="ZnF_RBZ"/>
    <property type="match status" value="2"/>
</dbReference>
<dbReference type="GeneID" id="108627737"/>
<dbReference type="GO" id="GO:0008270">
    <property type="term" value="F:zinc ion binding"/>
    <property type="evidence" value="ECO:0007669"/>
    <property type="project" value="UniProtKB-KW"/>
</dbReference>
<dbReference type="PROSITE" id="PS01358">
    <property type="entry name" value="ZF_RANBP2_1"/>
    <property type="match status" value="1"/>
</dbReference>
<name>A0AAJ7S5J5_9HYME</name>
<organism evidence="7 11">
    <name type="scientific">Ceratina calcarata</name>
    <dbReference type="NCBI Taxonomy" id="156304"/>
    <lineage>
        <taxon>Eukaryota</taxon>
        <taxon>Metazoa</taxon>
        <taxon>Ecdysozoa</taxon>
        <taxon>Arthropoda</taxon>
        <taxon>Hexapoda</taxon>
        <taxon>Insecta</taxon>
        <taxon>Pterygota</taxon>
        <taxon>Neoptera</taxon>
        <taxon>Endopterygota</taxon>
        <taxon>Hymenoptera</taxon>
        <taxon>Apocrita</taxon>
        <taxon>Aculeata</taxon>
        <taxon>Apoidea</taxon>
        <taxon>Anthophila</taxon>
        <taxon>Apidae</taxon>
        <taxon>Ceratina</taxon>
        <taxon>Zadontomerus</taxon>
    </lineage>
</organism>
<keyword evidence="7" id="KW-1185">Reference proteome</keyword>
<dbReference type="InterPro" id="IPR001876">
    <property type="entry name" value="Znf_RanBP2"/>
</dbReference>
<dbReference type="Proteomes" id="UP000694925">
    <property type="component" value="Unplaced"/>
</dbReference>
<evidence type="ECO:0000256" key="5">
    <source>
        <dbReference type="SAM" id="MobiDB-lite"/>
    </source>
</evidence>
<feature type="compositionally biased region" description="Basic residues" evidence="5">
    <location>
        <begin position="455"/>
        <end position="471"/>
    </location>
</feature>
<dbReference type="RefSeq" id="XP_026671862.1">
    <property type="nucleotide sequence ID" value="XM_026816061.1"/>
</dbReference>
<dbReference type="CTD" id="37864"/>
<dbReference type="KEGG" id="ccal:108627737"/>
<dbReference type="Gene3D" id="2.30.30.380">
    <property type="entry name" value="Zn-finger domain of Sec23/24"/>
    <property type="match status" value="1"/>
</dbReference>
<keyword evidence="3" id="KW-0862">Zinc</keyword>
<evidence type="ECO:0000313" key="9">
    <source>
        <dbReference type="RefSeq" id="XP_026671861.1"/>
    </source>
</evidence>
<keyword evidence="2 4" id="KW-0863">Zinc-finger</keyword>
<feature type="compositionally biased region" description="Basic and acidic residues" evidence="5">
    <location>
        <begin position="422"/>
        <end position="435"/>
    </location>
</feature>
<dbReference type="RefSeq" id="XP_026671863.1">
    <property type="nucleotide sequence ID" value="XM_026816062.1"/>
</dbReference>
<accession>A0AAJ7S5J5</accession>
<evidence type="ECO:0000256" key="4">
    <source>
        <dbReference type="PROSITE-ProRule" id="PRU00322"/>
    </source>
</evidence>
<dbReference type="PROSITE" id="PS50199">
    <property type="entry name" value="ZF_RANBP2_2"/>
    <property type="match status" value="1"/>
</dbReference>
<evidence type="ECO:0000256" key="3">
    <source>
        <dbReference type="ARBA" id="ARBA00022833"/>
    </source>
</evidence>
<evidence type="ECO:0000256" key="2">
    <source>
        <dbReference type="ARBA" id="ARBA00022771"/>
    </source>
</evidence>
<dbReference type="GO" id="GO:0005737">
    <property type="term" value="C:cytoplasm"/>
    <property type="evidence" value="ECO:0007669"/>
    <property type="project" value="TreeGrafter"/>
</dbReference>
<evidence type="ECO:0000313" key="11">
    <source>
        <dbReference type="RefSeq" id="XP_026671863.1"/>
    </source>
</evidence>
<dbReference type="PANTHER" id="PTHR15326:SF2">
    <property type="entry name" value="PROTEIN TAMOZHENNIC"/>
    <property type="match status" value="1"/>
</dbReference>
<dbReference type="AlphaFoldDB" id="A0AAJ7S5J5"/>
<dbReference type="Pfam" id="PF21388">
    <property type="entry name" value="SPATA2_PUB-like"/>
    <property type="match status" value="1"/>
</dbReference>
<dbReference type="InterPro" id="IPR036443">
    <property type="entry name" value="Znf_RanBP2_sf"/>
</dbReference>
<reference evidence="8 9" key="1">
    <citation type="submission" date="2025-04" db="UniProtKB">
        <authorList>
            <consortium name="RefSeq"/>
        </authorList>
    </citation>
    <scope>IDENTIFICATION</scope>
    <source>
        <tissue evidence="8 9">Whole body</tissue>
    </source>
</reference>
<proteinExistence type="predicted"/>
<feature type="domain" description="RanBP2-type" evidence="6">
    <location>
        <begin position="537"/>
        <end position="566"/>
    </location>
</feature>
<feature type="region of interest" description="Disordered" evidence="5">
    <location>
        <begin position="410"/>
        <end position="509"/>
    </location>
</feature>
<dbReference type="InterPro" id="IPR048839">
    <property type="entry name" value="SPATA2_PUB-like"/>
</dbReference>
<protein>
    <submittedName>
        <fullName evidence="8 9">Uncharacterized protein LOC108627737</fullName>
    </submittedName>
</protein>